<dbReference type="InterPro" id="IPR008331">
    <property type="entry name" value="Ferritin_DPS_dom"/>
</dbReference>
<comment type="similarity">
    <text evidence="1 2">Belongs to the Dps family.</text>
</comment>
<dbReference type="InterPro" id="IPR002177">
    <property type="entry name" value="DPS_DNA-bd"/>
</dbReference>
<dbReference type="PANTHER" id="PTHR42932">
    <property type="entry name" value="GENERAL STRESS PROTEIN 20U"/>
    <property type="match status" value="1"/>
</dbReference>
<keyword evidence="5" id="KW-1185">Reference proteome</keyword>
<evidence type="ECO:0000313" key="4">
    <source>
        <dbReference type="EMBL" id="TPN84476.1"/>
    </source>
</evidence>
<dbReference type="PRINTS" id="PR01346">
    <property type="entry name" value="HELNAPAPROT"/>
</dbReference>
<dbReference type="Gene3D" id="1.20.1260.10">
    <property type="match status" value="1"/>
</dbReference>
<evidence type="ECO:0000313" key="5">
    <source>
        <dbReference type="Proteomes" id="UP000315540"/>
    </source>
</evidence>
<dbReference type="InterPro" id="IPR012347">
    <property type="entry name" value="Ferritin-like"/>
</dbReference>
<dbReference type="GO" id="GO:0008199">
    <property type="term" value="F:ferric iron binding"/>
    <property type="evidence" value="ECO:0007669"/>
    <property type="project" value="InterPro"/>
</dbReference>
<gene>
    <name evidence="4" type="ORF">FHK87_16215</name>
</gene>
<evidence type="ECO:0000256" key="1">
    <source>
        <dbReference type="ARBA" id="ARBA00009497"/>
    </source>
</evidence>
<sequence length="164" mass="19315">MKQQTKHQKEYKKLGFTYLDTAEILVTLNQLLSNYTIHYHKLYSFQWNVEGNNFFELQKQFNIECDQVKLQIDSITERIRVFGVKPKNTLKQHIEFSKIKEVQLDISSISMVEEIISDFQILHNSLLDVINAALDTGDSATEELAVSIIKRLEKRNWMFTSWIN</sequence>
<proteinExistence type="inferred from homology"/>
<dbReference type="Proteomes" id="UP000315540">
    <property type="component" value="Unassembled WGS sequence"/>
</dbReference>
<dbReference type="EMBL" id="VFWZ01000005">
    <property type="protein sequence ID" value="TPN84476.1"/>
    <property type="molecule type" value="Genomic_DNA"/>
</dbReference>
<feature type="domain" description="Ferritin/DPS" evidence="3">
    <location>
        <begin position="28"/>
        <end position="163"/>
    </location>
</feature>
<evidence type="ECO:0000256" key="2">
    <source>
        <dbReference type="RuleBase" id="RU003875"/>
    </source>
</evidence>
<dbReference type="OrthoDB" id="9797023at2"/>
<dbReference type="InterPro" id="IPR009078">
    <property type="entry name" value="Ferritin-like_SF"/>
</dbReference>
<dbReference type="CDD" id="cd01043">
    <property type="entry name" value="DPS"/>
    <property type="match status" value="1"/>
</dbReference>
<dbReference type="Pfam" id="PF00210">
    <property type="entry name" value="Ferritin"/>
    <property type="match status" value="1"/>
</dbReference>
<dbReference type="PIRSF" id="PIRSF005900">
    <property type="entry name" value="Dps"/>
    <property type="match status" value="1"/>
</dbReference>
<protein>
    <submittedName>
        <fullName evidence="4">DNA starvation/stationary phase protection protein</fullName>
    </submittedName>
</protein>
<dbReference type="PANTHER" id="PTHR42932:SF1">
    <property type="entry name" value="GENERAL STRESS PROTEIN 20U"/>
    <property type="match status" value="1"/>
</dbReference>
<accession>A0A504J0W6</accession>
<comment type="caution">
    <text evidence="4">The sequence shown here is derived from an EMBL/GenBank/DDBJ whole genome shotgun (WGS) entry which is preliminary data.</text>
</comment>
<dbReference type="AlphaFoldDB" id="A0A504J0W6"/>
<evidence type="ECO:0000259" key="3">
    <source>
        <dbReference type="Pfam" id="PF00210"/>
    </source>
</evidence>
<name>A0A504J0W6_9FLAO</name>
<reference evidence="4 5" key="1">
    <citation type="submission" date="2019-06" db="EMBL/GenBank/DDBJ databases">
        <authorList>
            <person name="Meng X."/>
        </authorList>
    </citation>
    <scope>NUCLEOTIDE SEQUENCE [LARGE SCALE GENOMIC DNA]</scope>
    <source>
        <strain evidence="4 5">M625</strain>
    </source>
</reference>
<dbReference type="RefSeq" id="WP_140594811.1">
    <property type="nucleotide sequence ID" value="NZ_VFWZ01000005.1"/>
</dbReference>
<organism evidence="4 5">
    <name type="scientific">Aquimarina algicola</name>
    <dbReference type="NCBI Taxonomy" id="2589995"/>
    <lineage>
        <taxon>Bacteria</taxon>
        <taxon>Pseudomonadati</taxon>
        <taxon>Bacteroidota</taxon>
        <taxon>Flavobacteriia</taxon>
        <taxon>Flavobacteriales</taxon>
        <taxon>Flavobacteriaceae</taxon>
        <taxon>Aquimarina</taxon>
    </lineage>
</organism>
<dbReference type="SUPFAM" id="SSF47240">
    <property type="entry name" value="Ferritin-like"/>
    <property type="match status" value="1"/>
</dbReference>